<name>A0A2W7IBF5_9FLAO</name>
<comment type="caution">
    <text evidence="1">The sequence shown here is derived from an EMBL/GenBank/DDBJ whole genome shotgun (WGS) entry which is preliminary data.</text>
</comment>
<sequence>MSTSKNLRHSLCEKYGVFCDKCQYDEASIWEKLKLKFHLIMCGECRKYSQKNTQLSEVIKNAKLSNLTPEEQESFKMLLQKQMQNSSSKNS</sequence>
<gene>
    <name evidence="1" type="ORF">LX95_00021</name>
</gene>
<dbReference type="Proteomes" id="UP000249542">
    <property type="component" value="Unassembled WGS sequence"/>
</dbReference>
<dbReference type="RefSeq" id="WP_111539396.1">
    <property type="nucleotide sequence ID" value="NZ_QKYV01000001.1"/>
</dbReference>
<dbReference type="EMBL" id="QKYV01000001">
    <property type="protein sequence ID" value="PZW43699.1"/>
    <property type="molecule type" value="Genomic_DNA"/>
</dbReference>
<protein>
    <submittedName>
        <fullName evidence="1">Uncharacterized protein</fullName>
    </submittedName>
</protein>
<dbReference type="AlphaFoldDB" id="A0A2W7IBF5"/>
<reference evidence="1 2" key="1">
    <citation type="submission" date="2018-06" db="EMBL/GenBank/DDBJ databases">
        <title>Genomic Encyclopedia of Archaeal and Bacterial Type Strains, Phase II (KMG-II): from individual species to whole genera.</title>
        <authorList>
            <person name="Goeker M."/>
        </authorList>
    </citation>
    <scope>NUCLEOTIDE SEQUENCE [LARGE SCALE GENOMIC DNA]</scope>
    <source>
        <strain evidence="1 2">DSM 15361</strain>
    </source>
</reference>
<organism evidence="1 2">
    <name type="scientific">Mesonia algae</name>
    <dbReference type="NCBI Taxonomy" id="213248"/>
    <lineage>
        <taxon>Bacteria</taxon>
        <taxon>Pseudomonadati</taxon>
        <taxon>Bacteroidota</taxon>
        <taxon>Flavobacteriia</taxon>
        <taxon>Flavobacteriales</taxon>
        <taxon>Flavobacteriaceae</taxon>
        <taxon>Mesonia</taxon>
    </lineage>
</organism>
<proteinExistence type="predicted"/>
<evidence type="ECO:0000313" key="2">
    <source>
        <dbReference type="Proteomes" id="UP000249542"/>
    </source>
</evidence>
<accession>A0A2W7IBF5</accession>
<keyword evidence="2" id="KW-1185">Reference proteome</keyword>
<evidence type="ECO:0000313" key="1">
    <source>
        <dbReference type="EMBL" id="PZW43699.1"/>
    </source>
</evidence>